<dbReference type="EMBL" id="JACPUR010000035">
    <property type="protein sequence ID" value="MBI3128767.1"/>
    <property type="molecule type" value="Genomic_DNA"/>
</dbReference>
<feature type="domain" description="Dienelactone hydrolase" evidence="1">
    <location>
        <begin position="14"/>
        <end position="238"/>
    </location>
</feature>
<dbReference type="Proteomes" id="UP000782312">
    <property type="component" value="Unassembled WGS sequence"/>
</dbReference>
<evidence type="ECO:0000313" key="2">
    <source>
        <dbReference type="EMBL" id="MBI3128767.1"/>
    </source>
</evidence>
<sequence length="304" mass="34097">MQPFRYASPDGLPIEGYMALPAGASAPAKSPCLLFLHGQIGFWRSYRPYALQLARLGYGVLYINYYSARMVNLKEGMRPFPERVERFHFLLEDMARGVDTLAAHPRCEGGGVTLVGFSLGGSYAFQVAARRPGKVAGIVSFYGGYRFRPLMDTWDIRLSYYFADEDGRLWHQWFARQDPQALIGKVRSPVLLLHGRRDAWIPYQQAREYHGALRERNIPADLVLLPRANHDFMFSLDPSPGQQAVSYLVEFLERRVVAALRRGCSPGGYGALPPCPEPVPLHTVGRPEKLAAPLLTPAGSHPRR</sequence>
<dbReference type="InterPro" id="IPR002925">
    <property type="entry name" value="Dienelactn_hydro"/>
</dbReference>
<protein>
    <submittedName>
        <fullName evidence="2">Dienelactone hydrolase family protein</fullName>
    </submittedName>
</protein>
<comment type="caution">
    <text evidence="2">The sequence shown here is derived from an EMBL/GenBank/DDBJ whole genome shotgun (WGS) entry which is preliminary data.</text>
</comment>
<accession>A0A932I0M0</accession>
<evidence type="ECO:0000313" key="3">
    <source>
        <dbReference type="Proteomes" id="UP000782312"/>
    </source>
</evidence>
<dbReference type="Gene3D" id="3.40.50.1820">
    <property type="entry name" value="alpha/beta hydrolase"/>
    <property type="match status" value="1"/>
</dbReference>
<dbReference type="SUPFAM" id="SSF53474">
    <property type="entry name" value="alpha/beta-Hydrolases"/>
    <property type="match status" value="1"/>
</dbReference>
<reference evidence="2" key="1">
    <citation type="submission" date="2020-07" db="EMBL/GenBank/DDBJ databases">
        <title>Huge and variable diversity of episymbiotic CPR bacteria and DPANN archaea in groundwater ecosystems.</title>
        <authorList>
            <person name="He C.Y."/>
            <person name="Keren R."/>
            <person name="Whittaker M."/>
            <person name="Farag I.F."/>
            <person name="Doudna J."/>
            <person name="Cate J.H.D."/>
            <person name="Banfield J.F."/>
        </authorList>
    </citation>
    <scope>NUCLEOTIDE SEQUENCE</scope>
    <source>
        <strain evidence="2">NC_groundwater_763_Ag_S-0.2um_68_21</strain>
    </source>
</reference>
<evidence type="ECO:0000259" key="1">
    <source>
        <dbReference type="Pfam" id="PF01738"/>
    </source>
</evidence>
<dbReference type="GO" id="GO:0016787">
    <property type="term" value="F:hydrolase activity"/>
    <property type="evidence" value="ECO:0007669"/>
    <property type="project" value="UniProtKB-KW"/>
</dbReference>
<dbReference type="InterPro" id="IPR050261">
    <property type="entry name" value="FrsA_esterase"/>
</dbReference>
<gene>
    <name evidence="2" type="ORF">HYZ11_14275</name>
</gene>
<proteinExistence type="predicted"/>
<keyword evidence="2" id="KW-0378">Hydrolase</keyword>
<dbReference type="AlphaFoldDB" id="A0A932I0M0"/>
<dbReference type="PANTHER" id="PTHR22946">
    <property type="entry name" value="DIENELACTONE HYDROLASE DOMAIN-CONTAINING PROTEIN-RELATED"/>
    <property type="match status" value="1"/>
</dbReference>
<dbReference type="InterPro" id="IPR029058">
    <property type="entry name" value="AB_hydrolase_fold"/>
</dbReference>
<organism evidence="2 3">
    <name type="scientific">Tectimicrobiota bacterium</name>
    <dbReference type="NCBI Taxonomy" id="2528274"/>
    <lineage>
        <taxon>Bacteria</taxon>
        <taxon>Pseudomonadati</taxon>
        <taxon>Nitrospinota/Tectimicrobiota group</taxon>
        <taxon>Candidatus Tectimicrobiota</taxon>
    </lineage>
</organism>
<dbReference type="Pfam" id="PF01738">
    <property type="entry name" value="DLH"/>
    <property type="match status" value="1"/>
</dbReference>
<name>A0A932I0M0_UNCTE</name>
<dbReference type="PANTHER" id="PTHR22946:SF0">
    <property type="entry name" value="DIENELACTONE HYDROLASE DOMAIN-CONTAINING PROTEIN"/>
    <property type="match status" value="1"/>
</dbReference>